<dbReference type="InterPro" id="IPR003331">
    <property type="entry name" value="UDP_GlcNAc_Epimerase_2_dom"/>
</dbReference>
<evidence type="ECO:0000256" key="1">
    <source>
        <dbReference type="ARBA" id="ARBA00023235"/>
    </source>
</evidence>
<name>A0ABX6TQT7_9BACT</name>
<proteinExistence type="inferred from homology"/>
<evidence type="ECO:0000313" key="6">
    <source>
        <dbReference type="EMBL" id="QOQ88281.1"/>
    </source>
</evidence>
<evidence type="ECO:0000256" key="2">
    <source>
        <dbReference type="ARBA" id="ARBA00038209"/>
    </source>
</evidence>
<dbReference type="PANTHER" id="PTHR43174:SF2">
    <property type="entry name" value="UDP-N-ACETYLGLUCOSAMINE 2-EPIMERASE"/>
    <property type="match status" value="1"/>
</dbReference>
<dbReference type="NCBIfam" id="TIGR00236">
    <property type="entry name" value="wecB"/>
    <property type="match status" value="1"/>
</dbReference>
<keyword evidence="1 4" id="KW-0413">Isomerase</keyword>
<dbReference type="Proteomes" id="UP000595070">
    <property type="component" value="Chromosome"/>
</dbReference>
<sequence length="381" mass="43032">MRKILVVFGTRPEAIKMAPLVKIMENRNDIDFKICVTAQHRQMLDQILDVFDIKPDYDLNIMSENQDLYDITFKILCGMKNILNDFRPDVVLVHGDTTTASVVALAAFYQKIKVAHIEAGLRTYNLYNPWPEEANRQIVGVLSDIHFAPTAKSAENLIKEGKDKKNIFVTGNTVIDALFYMAEKIKNNMVFKTKILTSIENKYKISDSRKFILVTGHRRENFGEGFLQICEALKTIAINNPNIDIVYPVHLNPNVQKPVKTLLSNISNVCLINPLKYEEFIYLMSNCYFIITDSGGVQEEAPSLGKPILVMRETTERPEAIEAGTVKLVGTCKSSIIKAAQELIDDEDEYKKMSKASNPYGDGNACDKIISVLVKRINNDE</sequence>
<reference evidence="6 7" key="1">
    <citation type="submission" date="2020-10" db="EMBL/GenBank/DDBJ databases">
        <title>Campylobacter and Helicobacter PacBio genomes.</title>
        <authorList>
            <person name="Lane C."/>
        </authorList>
    </citation>
    <scope>NUCLEOTIDE SEQUENCE [LARGE SCALE GENOMIC DNA]</scope>
    <source>
        <strain evidence="6 7">2016D-0074</strain>
    </source>
</reference>
<feature type="domain" description="UDP-N-acetylglucosamine 2-epimerase" evidence="5">
    <location>
        <begin position="24"/>
        <end position="373"/>
    </location>
</feature>
<dbReference type="Pfam" id="PF02350">
    <property type="entry name" value="Epimerase_2"/>
    <property type="match status" value="1"/>
</dbReference>
<dbReference type="CDD" id="cd03786">
    <property type="entry name" value="GTB_UDP-GlcNAc_2-Epimerase"/>
    <property type="match status" value="1"/>
</dbReference>
<protein>
    <recommendedName>
        <fullName evidence="3">UDP-N-acetylglucosamine 2-epimerase (non-hydrolyzing)</fullName>
        <ecNumber evidence="3">5.1.3.14</ecNumber>
    </recommendedName>
</protein>
<dbReference type="GO" id="GO:0008761">
    <property type="term" value="F:UDP-N-acetylglucosamine 2-epimerase activity"/>
    <property type="evidence" value="ECO:0007669"/>
    <property type="project" value="UniProtKB-EC"/>
</dbReference>
<accession>A0ABX6TQT7</accession>
<evidence type="ECO:0000259" key="5">
    <source>
        <dbReference type="Pfam" id="PF02350"/>
    </source>
</evidence>
<evidence type="ECO:0000256" key="3">
    <source>
        <dbReference type="ARBA" id="ARBA00038858"/>
    </source>
</evidence>
<evidence type="ECO:0000313" key="7">
    <source>
        <dbReference type="Proteomes" id="UP000595070"/>
    </source>
</evidence>
<dbReference type="EC" id="5.1.3.14" evidence="3"/>
<dbReference type="PANTHER" id="PTHR43174">
    <property type="entry name" value="UDP-N-ACETYLGLUCOSAMINE 2-EPIMERASE"/>
    <property type="match status" value="1"/>
</dbReference>
<dbReference type="SUPFAM" id="SSF53756">
    <property type="entry name" value="UDP-Glycosyltransferase/glycogen phosphorylase"/>
    <property type="match status" value="1"/>
</dbReference>
<dbReference type="Gene3D" id="3.40.50.2000">
    <property type="entry name" value="Glycogen Phosphorylase B"/>
    <property type="match status" value="2"/>
</dbReference>
<organism evidence="6 7">
    <name type="scientific">Campylobacter peloridis</name>
    <dbReference type="NCBI Taxonomy" id="488546"/>
    <lineage>
        <taxon>Bacteria</taxon>
        <taxon>Pseudomonadati</taxon>
        <taxon>Campylobacterota</taxon>
        <taxon>Epsilonproteobacteria</taxon>
        <taxon>Campylobacterales</taxon>
        <taxon>Campylobacteraceae</taxon>
        <taxon>Campylobacter</taxon>
    </lineage>
</organism>
<gene>
    <name evidence="6" type="primary">wecB</name>
    <name evidence="6" type="ORF">IMC75_04730</name>
</gene>
<dbReference type="RefSeq" id="WP_044598331.1">
    <property type="nucleotide sequence ID" value="NZ_CP063079.1"/>
</dbReference>
<dbReference type="EMBL" id="CP063079">
    <property type="protein sequence ID" value="QOQ88281.1"/>
    <property type="molecule type" value="Genomic_DNA"/>
</dbReference>
<keyword evidence="7" id="KW-1185">Reference proteome</keyword>
<comment type="similarity">
    <text evidence="2 4">Belongs to the UDP-N-acetylglucosamine 2-epimerase family.</text>
</comment>
<evidence type="ECO:0000256" key="4">
    <source>
        <dbReference type="RuleBase" id="RU003513"/>
    </source>
</evidence>
<dbReference type="InterPro" id="IPR029767">
    <property type="entry name" value="WecB-like"/>
</dbReference>